<keyword evidence="1" id="KW-0812">Transmembrane</keyword>
<reference evidence="2" key="2">
    <citation type="submission" date="2017-05" db="EMBL/GenBank/DDBJ databases">
        <authorList>
            <person name="Munson-Mcgee J.H."/>
        </authorList>
    </citation>
    <scope>NUCLEOTIDE SEQUENCE</scope>
    <source>
        <strain evidence="2">SCGC AB-777_F03</strain>
    </source>
</reference>
<keyword evidence="1" id="KW-0472">Membrane</keyword>
<keyword evidence="1" id="KW-1133">Transmembrane helix</keyword>
<dbReference type="RefSeq" id="WP_228615505.1">
    <property type="nucleotide sequence ID" value="NZ_QEFP02000019.1"/>
</dbReference>
<reference evidence="2" key="1">
    <citation type="journal article" date="2015" name="Appl. Environ. Microbiol.">
        <title>Nanoarchaeota, Their Sulfolobales Host, and Nanoarchaeota Virus Distribution across Yellowstone National Park Hot Springs.</title>
        <authorList>
            <person name="Munson-McGee J.H."/>
            <person name="Field E.K."/>
            <person name="Bateson M."/>
            <person name="Rooney C."/>
            <person name="Stepanauskas R."/>
            <person name="Young M.J."/>
        </authorList>
    </citation>
    <scope>NUCLEOTIDE SEQUENCE</scope>
    <source>
        <strain evidence="2">SCGC AB-777_F03</strain>
    </source>
</reference>
<evidence type="ECO:0000313" key="3">
    <source>
        <dbReference type="Proteomes" id="UP000245509"/>
    </source>
</evidence>
<feature type="transmembrane region" description="Helical" evidence="1">
    <location>
        <begin position="137"/>
        <end position="166"/>
    </location>
</feature>
<comment type="caution">
    <text evidence="2">The sequence shown here is derived from an EMBL/GenBank/DDBJ whole genome shotgun (WGS) entry which is preliminary data.</text>
</comment>
<proteinExistence type="predicted"/>
<dbReference type="EMBL" id="QEFP02000019">
    <property type="protein sequence ID" value="MCC5447282.1"/>
    <property type="molecule type" value="Genomic_DNA"/>
</dbReference>
<dbReference type="Proteomes" id="UP000245509">
    <property type="component" value="Unassembled WGS sequence"/>
</dbReference>
<reference evidence="2" key="3">
    <citation type="submission" date="2021-11" db="EMBL/GenBank/DDBJ databases">
        <authorList>
            <person name="Munson-Mcgee J."/>
            <person name="Field E."/>
            <person name="Bateson M."/>
            <person name="Rooney C."/>
            <person name="Stepanauskas R."/>
            <person name="Young M."/>
        </authorList>
    </citation>
    <scope>NUCLEOTIDE SEQUENCE</scope>
    <source>
        <strain evidence="2">SCGC AB-777_F03</strain>
    </source>
</reference>
<gene>
    <name evidence="2" type="ORF">DDW03_002605</name>
</gene>
<evidence type="ECO:0000313" key="2">
    <source>
        <dbReference type="EMBL" id="MCC5447282.1"/>
    </source>
</evidence>
<organism evidence="2 3">
    <name type="scientific">Nanobsidianus stetteri</name>
    <dbReference type="NCBI Taxonomy" id="1294122"/>
    <lineage>
        <taxon>Archaea</taxon>
        <taxon>Nanobdellota</taxon>
        <taxon>Candidatus Nanoarchaeia</taxon>
        <taxon>Nanoarchaeales</taxon>
        <taxon>Nanopusillaceae</taxon>
        <taxon>Candidatus Nanobsidianus</taxon>
    </lineage>
</organism>
<name>A0AAE3JHK1_NANST</name>
<feature type="transmembrane region" description="Helical" evidence="1">
    <location>
        <begin position="99"/>
        <end position="125"/>
    </location>
</feature>
<feature type="transmembrane region" description="Helical" evidence="1">
    <location>
        <begin position="187"/>
        <end position="211"/>
    </location>
</feature>
<accession>A0AAE3JHK1</accession>
<evidence type="ECO:0000256" key="1">
    <source>
        <dbReference type="SAM" id="Phobius"/>
    </source>
</evidence>
<feature type="transmembrane region" description="Helical" evidence="1">
    <location>
        <begin position="217"/>
        <end position="240"/>
    </location>
</feature>
<dbReference type="AlphaFoldDB" id="A0AAE3JHK1"/>
<feature type="transmembrane region" description="Helical" evidence="1">
    <location>
        <begin position="21"/>
        <end position="40"/>
    </location>
</feature>
<protein>
    <submittedName>
        <fullName evidence="2">Uncharacterized protein</fullName>
    </submittedName>
</protein>
<sequence>MTQLKYKEALKESFSFYINNFKNIFFIYLILLIPSIPLYYTKSELYGNLEYFLTYLFLSFIIFIIFYTFTRLTIYFYYEEEKSILKSIKKSIKNYFPFLLTYLITVIAVFTSIIISLFISIFISIPFFIINLQLSKIIYITSFIVFSLLLIILFNKIFFSPMIVIFKKKSIHDSLYESWKNIKIRDSALILLYNLLIDSILIITYILQIYYNNFAFTLLNSFISSEFVTPIGNLFSIILYKQYSKK</sequence>
<feature type="transmembrane region" description="Helical" evidence="1">
    <location>
        <begin position="52"/>
        <end position="78"/>
    </location>
</feature>